<reference evidence="5 6" key="1">
    <citation type="submission" date="2013-09" db="EMBL/GenBank/DDBJ databases">
        <title>Corchorus capsularis genome sequencing.</title>
        <authorList>
            <person name="Alam M."/>
            <person name="Haque M.S."/>
            <person name="Islam M.S."/>
            <person name="Emdad E.M."/>
            <person name="Islam M.M."/>
            <person name="Ahmed B."/>
            <person name="Halim A."/>
            <person name="Hossen Q.M.M."/>
            <person name="Hossain M.Z."/>
            <person name="Ahmed R."/>
            <person name="Khan M.M."/>
            <person name="Islam R."/>
            <person name="Rashid M.M."/>
            <person name="Khan S.A."/>
            <person name="Rahman M.S."/>
            <person name="Alam M."/>
        </authorList>
    </citation>
    <scope>NUCLEOTIDE SEQUENCE [LARGE SCALE GENOMIC DNA]</scope>
    <source>
        <strain evidence="6">cv. CVL-1</strain>
        <tissue evidence="5">Whole seedling</tissue>
    </source>
</reference>
<dbReference type="InterPro" id="IPR009044">
    <property type="entry name" value="ssDNA-bd_transcriptional_reg"/>
</dbReference>
<dbReference type="InterPro" id="IPR014876">
    <property type="entry name" value="DEK_C"/>
</dbReference>
<accession>A0A1R3H1Q7</accession>
<keyword evidence="6" id="KW-1185">Reference proteome</keyword>
<keyword evidence="1" id="KW-0479">Metal-binding</keyword>
<evidence type="ECO:0000259" key="3">
    <source>
        <dbReference type="PROSITE" id="PS50158"/>
    </source>
</evidence>
<dbReference type="SUPFAM" id="SSF54447">
    <property type="entry name" value="ssDNA-binding transcriptional regulator domain"/>
    <property type="match status" value="1"/>
</dbReference>
<dbReference type="PROSITE" id="PS50158">
    <property type="entry name" value="ZF_CCHC"/>
    <property type="match status" value="1"/>
</dbReference>
<dbReference type="Gene3D" id="2.30.31.10">
    <property type="entry name" value="Transcriptional Coactivator Pc4, Chain A"/>
    <property type="match status" value="1"/>
</dbReference>
<dbReference type="GO" id="GO:0006355">
    <property type="term" value="P:regulation of DNA-templated transcription"/>
    <property type="evidence" value="ECO:0007669"/>
    <property type="project" value="InterPro"/>
</dbReference>
<proteinExistence type="predicted"/>
<dbReference type="Gene3D" id="1.10.10.60">
    <property type="entry name" value="Homeodomain-like"/>
    <property type="match status" value="1"/>
</dbReference>
<feature type="domain" description="DEK-C" evidence="4">
    <location>
        <begin position="3"/>
        <end position="60"/>
    </location>
</feature>
<evidence type="ECO:0000259" key="4">
    <source>
        <dbReference type="PROSITE" id="PS51998"/>
    </source>
</evidence>
<dbReference type="Proteomes" id="UP000188268">
    <property type="component" value="Unassembled WGS sequence"/>
</dbReference>
<dbReference type="STRING" id="210143.A0A1R3H1Q7"/>
<dbReference type="Pfam" id="PF02229">
    <property type="entry name" value="PC4"/>
    <property type="match status" value="1"/>
</dbReference>
<dbReference type="PROSITE" id="PS51998">
    <property type="entry name" value="DEK_C"/>
    <property type="match status" value="1"/>
</dbReference>
<dbReference type="InterPro" id="IPR003173">
    <property type="entry name" value="PC4_C"/>
</dbReference>
<evidence type="ECO:0000313" key="5">
    <source>
        <dbReference type="EMBL" id="OMO64269.1"/>
    </source>
</evidence>
<dbReference type="GO" id="GO:0008270">
    <property type="term" value="F:zinc ion binding"/>
    <property type="evidence" value="ECO:0007669"/>
    <property type="project" value="UniProtKB-KW"/>
</dbReference>
<dbReference type="PANTHER" id="PTHR47592:SF6">
    <property type="entry name" value="PBF68 PROTEIN"/>
    <property type="match status" value="1"/>
</dbReference>
<comment type="caution">
    <text evidence="5">The sequence shown here is derived from an EMBL/GenBank/DDBJ whole genome shotgun (WGS) entry which is preliminary data.</text>
</comment>
<dbReference type="EMBL" id="AWWV01012823">
    <property type="protein sequence ID" value="OMO64269.1"/>
    <property type="molecule type" value="Genomic_DNA"/>
</dbReference>
<evidence type="ECO:0000256" key="2">
    <source>
        <dbReference type="SAM" id="MobiDB-lite"/>
    </source>
</evidence>
<sequence length="500" mass="57634">MEQETRQKIEETVKDILSKADMEEMTEFKVRVAASERLGIDLFDFSYKKFIREVVESFLLASIEENGDGKEPGTELPEEPKETVKVKKEIEGERERLICKLEDKRNVVVHDFRGRTYVSIREFYVKDGKELPSARGISLTSETWSALKNNFPAIDEAITKMQSNTKLDGDQNGDVSNSESASSHDFSPIETTRFDGKNYHSWAEQMELFLKQLQVAYVLTDPCPSLPLSPEATSEEYAQAKAAEMKWMKDDYFCRHSILSSLSDSLYYQFSQKTKSAKELWEELKLVYLYEEFGTKRSLVRKYIEFQMVDGRPIVEQMRELNSIADSIVAAGMTFDENFHVSTIISKLPPSWKNFCDKLMREEYLPLWILMNNVGVEEESRNRVKQTEHFKSANCHPANNLGPRIREMKKPGVPFWKRQDSEMHSKPMICNFCGKKGHISKFCRNRKHDRVVNGKQNGENPTTPAVSKPLLIQAESIEKFRLEEQTAESRNMEPGAGSQF</sequence>
<keyword evidence="1" id="KW-0862">Zinc</keyword>
<protein>
    <submittedName>
        <fullName evidence="5">Zinc finger, CCHC-type</fullName>
    </submittedName>
</protein>
<dbReference type="Pfam" id="PF08766">
    <property type="entry name" value="DEK_C"/>
    <property type="match status" value="1"/>
</dbReference>
<evidence type="ECO:0000256" key="1">
    <source>
        <dbReference type="PROSITE-ProRule" id="PRU00047"/>
    </source>
</evidence>
<dbReference type="GO" id="GO:0003677">
    <property type="term" value="F:DNA binding"/>
    <property type="evidence" value="ECO:0007669"/>
    <property type="project" value="InterPro"/>
</dbReference>
<dbReference type="PANTHER" id="PTHR47592">
    <property type="entry name" value="PBF68 PROTEIN"/>
    <property type="match status" value="1"/>
</dbReference>
<feature type="region of interest" description="Disordered" evidence="2">
    <location>
        <begin position="165"/>
        <end position="189"/>
    </location>
</feature>
<gene>
    <name evidence="5" type="ORF">CCACVL1_21893</name>
</gene>
<feature type="domain" description="CCHC-type" evidence="3">
    <location>
        <begin position="430"/>
        <end position="445"/>
    </location>
</feature>
<dbReference type="SUPFAM" id="SSF109715">
    <property type="entry name" value="DEK C-terminal domain"/>
    <property type="match status" value="1"/>
</dbReference>
<dbReference type="OrthoDB" id="2505440at2759"/>
<dbReference type="Pfam" id="PF14223">
    <property type="entry name" value="Retrotran_gag_2"/>
    <property type="match status" value="1"/>
</dbReference>
<keyword evidence="1" id="KW-0863">Zinc-finger</keyword>
<evidence type="ECO:0000313" key="6">
    <source>
        <dbReference type="Proteomes" id="UP000188268"/>
    </source>
</evidence>
<dbReference type="AlphaFoldDB" id="A0A1R3H1Q7"/>
<organism evidence="5 6">
    <name type="scientific">Corchorus capsularis</name>
    <name type="common">Jute</name>
    <dbReference type="NCBI Taxonomy" id="210143"/>
    <lineage>
        <taxon>Eukaryota</taxon>
        <taxon>Viridiplantae</taxon>
        <taxon>Streptophyta</taxon>
        <taxon>Embryophyta</taxon>
        <taxon>Tracheophyta</taxon>
        <taxon>Spermatophyta</taxon>
        <taxon>Magnoliopsida</taxon>
        <taxon>eudicotyledons</taxon>
        <taxon>Gunneridae</taxon>
        <taxon>Pentapetalae</taxon>
        <taxon>rosids</taxon>
        <taxon>malvids</taxon>
        <taxon>Malvales</taxon>
        <taxon>Malvaceae</taxon>
        <taxon>Grewioideae</taxon>
        <taxon>Apeibeae</taxon>
        <taxon>Corchorus</taxon>
    </lineage>
</organism>
<feature type="compositionally biased region" description="Polar residues" evidence="2">
    <location>
        <begin position="173"/>
        <end position="185"/>
    </location>
</feature>
<dbReference type="SUPFAM" id="SSF57756">
    <property type="entry name" value="Retrovirus zinc finger-like domains"/>
    <property type="match status" value="1"/>
</dbReference>
<dbReference type="OMA" id="KNYHCWA"/>
<name>A0A1R3H1Q7_COCAP</name>
<dbReference type="Gramene" id="OMO64269">
    <property type="protein sequence ID" value="OMO64269"/>
    <property type="gene ID" value="CCACVL1_21893"/>
</dbReference>
<dbReference type="InterPro" id="IPR036875">
    <property type="entry name" value="Znf_CCHC_sf"/>
</dbReference>
<dbReference type="InterPro" id="IPR001878">
    <property type="entry name" value="Znf_CCHC"/>
</dbReference>